<keyword evidence="6" id="KW-1185">Reference proteome</keyword>
<evidence type="ECO:0000256" key="1">
    <source>
        <dbReference type="ARBA" id="ARBA00023015"/>
    </source>
</evidence>
<reference evidence="5" key="1">
    <citation type="journal article" date="2022" name="Arch. Microbiol.">
        <title>Microbulbifer okhotskensis sp. nov., isolated from a deep bottom sediment of the Okhotsk Sea.</title>
        <authorList>
            <person name="Romanenko L."/>
            <person name="Kurilenko V."/>
            <person name="Otstavnykh N."/>
            <person name="Velansky P."/>
            <person name="Isaeva M."/>
            <person name="Mikhailov V."/>
        </authorList>
    </citation>
    <scope>NUCLEOTIDE SEQUENCE</scope>
    <source>
        <strain evidence="5">OS29</strain>
    </source>
</reference>
<organism evidence="5 6">
    <name type="scientific">Microbulbifer okhotskensis</name>
    <dbReference type="NCBI Taxonomy" id="2926617"/>
    <lineage>
        <taxon>Bacteria</taxon>
        <taxon>Pseudomonadati</taxon>
        <taxon>Pseudomonadota</taxon>
        <taxon>Gammaproteobacteria</taxon>
        <taxon>Cellvibrionales</taxon>
        <taxon>Microbulbiferaceae</taxon>
        <taxon>Microbulbifer</taxon>
    </lineage>
</organism>
<evidence type="ECO:0000259" key="4">
    <source>
        <dbReference type="PROSITE" id="PS51118"/>
    </source>
</evidence>
<comment type="caution">
    <text evidence="5">The sequence shown here is derived from an EMBL/GenBank/DDBJ whole genome shotgun (WGS) entry which is preliminary data.</text>
</comment>
<feature type="domain" description="HTH hxlR-type" evidence="4">
    <location>
        <begin position="12"/>
        <end position="110"/>
    </location>
</feature>
<dbReference type="InterPro" id="IPR036388">
    <property type="entry name" value="WH-like_DNA-bd_sf"/>
</dbReference>
<dbReference type="Proteomes" id="UP001139028">
    <property type="component" value="Unassembled WGS sequence"/>
</dbReference>
<sequence>MAHTDYHCNRGCPVEATLEIIGGKWKGAILYHLIQKTTRFNELRRLMPDITQRMLTKQLRELEARNLIERTAYPEVPPRVEYSISEYGRTLTPAIEALHSWGLTHLEKNNFNQ</sequence>
<gene>
    <name evidence="5" type="ORF">MO867_03240</name>
</gene>
<dbReference type="PANTHER" id="PTHR33204:SF33">
    <property type="entry name" value="TRANSCRIPTIONAL REGULATOR, MARR FAMILY"/>
    <property type="match status" value="1"/>
</dbReference>
<dbReference type="GO" id="GO:0003677">
    <property type="term" value="F:DNA binding"/>
    <property type="evidence" value="ECO:0007669"/>
    <property type="project" value="UniProtKB-KW"/>
</dbReference>
<evidence type="ECO:0000313" key="6">
    <source>
        <dbReference type="Proteomes" id="UP001139028"/>
    </source>
</evidence>
<dbReference type="RefSeq" id="WP_252464564.1">
    <property type="nucleotide sequence ID" value="NZ_JALBWM010000008.1"/>
</dbReference>
<dbReference type="SUPFAM" id="SSF46785">
    <property type="entry name" value="Winged helix' DNA-binding domain"/>
    <property type="match status" value="1"/>
</dbReference>
<dbReference type="InterPro" id="IPR002577">
    <property type="entry name" value="HTH_HxlR"/>
</dbReference>
<name>A0A9X2EJF2_9GAMM</name>
<evidence type="ECO:0000256" key="2">
    <source>
        <dbReference type="ARBA" id="ARBA00023125"/>
    </source>
</evidence>
<dbReference type="PROSITE" id="PS51118">
    <property type="entry name" value="HTH_HXLR"/>
    <property type="match status" value="1"/>
</dbReference>
<dbReference type="Pfam" id="PF01638">
    <property type="entry name" value="HxlR"/>
    <property type="match status" value="1"/>
</dbReference>
<keyword evidence="2" id="KW-0238">DNA-binding</keyword>
<evidence type="ECO:0000313" key="5">
    <source>
        <dbReference type="EMBL" id="MCO1333347.1"/>
    </source>
</evidence>
<dbReference type="EMBL" id="JALBWM010000008">
    <property type="protein sequence ID" value="MCO1333347.1"/>
    <property type="molecule type" value="Genomic_DNA"/>
</dbReference>
<proteinExistence type="predicted"/>
<accession>A0A9X2EJF2</accession>
<evidence type="ECO:0000256" key="3">
    <source>
        <dbReference type="ARBA" id="ARBA00023163"/>
    </source>
</evidence>
<keyword evidence="3" id="KW-0804">Transcription</keyword>
<dbReference type="PANTHER" id="PTHR33204">
    <property type="entry name" value="TRANSCRIPTIONAL REGULATOR, MARR FAMILY"/>
    <property type="match status" value="1"/>
</dbReference>
<dbReference type="AlphaFoldDB" id="A0A9X2EJF2"/>
<keyword evidence="1" id="KW-0805">Transcription regulation</keyword>
<dbReference type="Gene3D" id="1.10.10.10">
    <property type="entry name" value="Winged helix-like DNA-binding domain superfamily/Winged helix DNA-binding domain"/>
    <property type="match status" value="1"/>
</dbReference>
<dbReference type="InterPro" id="IPR036390">
    <property type="entry name" value="WH_DNA-bd_sf"/>
</dbReference>
<protein>
    <submittedName>
        <fullName evidence="5">Helix-turn-helix transcriptional regulator</fullName>
    </submittedName>
</protein>